<dbReference type="PROSITE" id="PS00383">
    <property type="entry name" value="TYR_PHOSPHATASE_1"/>
    <property type="match status" value="1"/>
</dbReference>
<comment type="subcellular location">
    <subcellularLocation>
        <location evidence="1">Cytoplasm</location>
    </subcellularLocation>
</comment>
<dbReference type="Pfam" id="PF00102">
    <property type="entry name" value="Y_phosphatase"/>
    <property type="match status" value="1"/>
</dbReference>
<proteinExistence type="inferred from homology"/>
<dbReference type="PROSITE" id="PS50055">
    <property type="entry name" value="TYR_PHOSPHATASE_PTP"/>
    <property type="match status" value="1"/>
</dbReference>
<dbReference type="InterPro" id="IPR003595">
    <property type="entry name" value="Tyr_Pase_cat"/>
</dbReference>
<dbReference type="SUPFAM" id="SSF52799">
    <property type="entry name" value="(Phosphotyrosine protein) phosphatases II"/>
    <property type="match status" value="1"/>
</dbReference>
<accession>A0A8R1HPE5</accession>
<dbReference type="CDD" id="cd00047">
    <property type="entry name" value="PTPc"/>
    <property type="match status" value="1"/>
</dbReference>
<sequence length="374" mass="42906">MDTVLREFLKEEESYSQQDYLTRFYKIRVEQEKIRAEPEYRSDCAVAPQHYARNRYRDILPYDHNRVEIQKDEENPEGYMNASFITLPGGKSQFIAAQAPLPTTLDEWWKMIDEHGVSLILILCKLVELNKIKCERYWPETVGECEIFGDYEITLEEERTFDDDEYLLRVLKMENQTNGETRVIHQLHYREWPDHGCPSGEKQLLNMIDLMESIHEESTSQAPILVHCSAGVGRTGTIIAINYIREQMKAETLSVIDVFGLVMTLRKQRASMVQTQDQYQFVHRCIASYCRRHLGIESKPDDLSVSQIPLDSSTSVRLIAPPTPTINDQIGTYHPDVSTEHVTEDDSDASSVPDFPDEPPAPKGPEDLGSSAAF</sequence>
<evidence type="ECO:0000256" key="1">
    <source>
        <dbReference type="ARBA" id="ARBA00004496"/>
    </source>
</evidence>
<dbReference type="EC" id="3.1.3.48" evidence="2"/>
<protein>
    <recommendedName>
        <fullName evidence="2">protein-tyrosine-phosphatase</fullName>
        <ecNumber evidence="2">3.1.3.48</ecNumber>
    </recommendedName>
</protein>
<keyword evidence="6" id="KW-0904">Protein phosphatase</keyword>
<dbReference type="GO" id="GO:0005737">
    <property type="term" value="C:cytoplasm"/>
    <property type="evidence" value="ECO:0007669"/>
    <property type="project" value="UniProtKB-SubCell"/>
</dbReference>
<comment type="similarity">
    <text evidence="7">Belongs to the protein-tyrosine phosphatase family. Non-receptor class 4 subfamily.</text>
</comment>
<reference evidence="11" key="2">
    <citation type="submission" date="2022-06" db="UniProtKB">
        <authorList>
            <consortium name="EnsemblMetazoa"/>
        </authorList>
    </citation>
    <scope>IDENTIFICATION</scope>
    <source>
        <strain evidence="11">DF5081</strain>
    </source>
</reference>
<evidence type="ECO:0000256" key="3">
    <source>
        <dbReference type="ARBA" id="ARBA00022490"/>
    </source>
</evidence>
<feature type="domain" description="Tyrosine-protein phosphatase" evidence="9">
    <location>
        <begin position="20"/>
        <end position="289"/>
    </location>
</feature>
<keyword evidence="12" id="KW-1185">Reference proteome</keyword>
<dbReference type="Proteomes" id="UP000005237">
    <property type="component" value="Unassembled WGS sequence"/>
</dbReference>
<dbReference type="InterPro" id="IPR050348">
    <property type="entry name" value="Protein-Tyr_Phosphatase"/>
</dbReference>
<dbReference type="InterPro" id="IPR000242">
    <property type="entry name" value="PTP_cat"/>
</dbReference>
<evidence type="ECO:0000256" key="4">
    <source>
        <dbReference type="ARBA" id="ARBA00022553"/>
    </source>
</evidence>
<dbReference type="Gene3D" id="3.90.190.10">
    <property type="entry name" value="Protein tyrosine phosphatase superfamily"/>
    <property type="match status" value="1"/>
</dbReference>
<dbReference type="InterPro" id="IPR029021">
    <property type="entry name" value="Prot-tyrosine_phosphatase-like"/>
</dbReference>
<evidence type="ECO:0000256" key="5">
    <source>
        <dbReference type="ARBA" id="ARBA00022801"/>
    </source>
</evidence>
<evidence type="ECO:0000259" key="10">
    <source>
        <dbReference type="PROSITE" id="PS50056"/>
    </source>
</evidence>
<reference evidence="12" key="1">
    <citation type="submission" date="2010-08" db="EMBL/GenBank/DDBJ databases">
        <authorList>
            <consortium name="Caenorhabditis japonica Sequencing Consortium"/>
            <person name="Wilson R.K."/>
        </authorList>
    </citation>
    <scope>NUCLEOTIDE SEQUENCE [LARGE SCALE GENOMIC DNA]</scope>
    <source>
        <strain evidence="12">DF5081</strain>
    </source>
</reference>
<dbReference type="PANTHER" id="PTHR19134">
    <property type="entry name" value="RECEPTOR-TYPE TYROSINE-PROTEIN PHOSPHATASE"/>
    <property type="match status" value="1"/>
</dbReference>
<dbReference type="InterPro" id="IPR000387">
    <property type="entry name" value="Tyr_Pase_dom"/>
</dbReference>
<evidence type="ECO:0000256" key="2">
    <source>
        <dbReference type="ARBA" id="ARBA00013064"/>
    </source>
</evidence>
<dbReference type="SMART" id="SM00194">
    <property type="entry name" value="PTPc"/>
    <property type="match status" value="1"/>
</dbReference>
<dbReference type="EnsemblMetazoa" id="CJA05265.3">
    <property type="protein sequence ID" value="CJA05265.3"/>
    <property type="gene ID" value="WBGene00124469"/>
</dbReference>
<dbReference type="InterPro" id="IPR016130">
    <property type="entry name" value="Tyr_Pase_AS"/>
</dbReference>
<dbReference type="EnsemblMetazoa" id="CJA05265.1">
    <property type="protein sequence ID" value="CJA05265.1"/>
    <property type="gene ID" value="WBGene00124469"/>
</dbReference>
<evidence type="ECO:0000256" key="6">
    <source>
        <dbReference type="ARBA" id="ARBA00022912"/>
    </source>
</evidence>
<evidence type="ECO:0000256" key="7">
    <source>
        <dbReference type="ARBA" id="ARBA00034734"/>
    </source>
</evidence>
<keyword evidence="5" id="KW-0378">Hydrolase</keyword>
<dbReference type="PRINTS" id="PR00700">
    <property type="entry name" value="PRTYPHPHTASE"/>
</dbReference>
<dbReference type="FunFam" id="3.90.190.10:FF:000045">
    <property type="entry name" value="Tyrosine-protein phosphatase non-receptor type 12"/>
    <property type="match status" value="1"/>
</dbReference>
<dbReference type="EnsemblMetazoa" id="CJA05265.2">
    <property type="protein sequence ID" value="CJA05265.2"/>
    <property type="gene ID" value="WBGene00124469"/>
</dbReference>
<dbReference type="PROSITE" id="PS50056">
    <property type="entry name" value="TYR_PHOSPHATASE_2"/>
    <property type="match status" value="1"/>
</dbReference>
<evidence type="ECO:0000313" key="12">
    <source>
        <dbReference type="Proteomes" id="UP000005237"/>
    </source>
</evidence>
<dbReference type="GO" id="GO:0004725">
    <property type="term" value="F:protein tyrosine phosphatase activity"/>
    <property type="evidence" value="ECO:0007669"/>
    <property type="project" value="UniProtKB-EC"/>
</dbReference>
<dbReference type="AlphaFoldDB" id="A0A8R1HPE5"/>
<keyword evidence="3" id="KW-0963">Cytoplasm</keyword>
<evidence type="ECO:0000313" key="11">
    <source>
        <dbReference type="EnsemblMetazoa" id="CJA05265.1"/>
    </source>
</evidence>
<organism evidence="11 12">
    <name type="scientific">Caenorhabditis japonica</name>
    <dbReference type="NCBI Taxonomy" id="281687"/>
    <lineage>
        <taxon>Eukaryota</taxon>
        <taxon>Metazoa</taxon>
        <taxon>Ecdysozoa</taxon>
        <taxon>Nematoda</taxon>
        <taxon>Chromadorea</taxon>
        <taxon>Rhabditida</taxon>
        <taxon>Rhabditina</taxon>
        <taxon>Rhabditomorpha</taxon>
        <taxon>Rhabditoidea</taxon>
        <taxon>Rhabditidae</taxon>
        <taxon>Peloderinae</taxon>
        <taxon>Caenorhabditis</taxon>
    </lineage>
</organism>
<name>A0A8R1HPE5_CAEJA</name>
<dbReference type="PANTHER" id="PTHR19134:SF543">
    <property type="entry name" value="PROTEIN-TYROSINE-PHOSPHATASE"/>
    <property type="match status" value="1"/>
</dbReference>
<feature type="region of interest" description="Disordered" evidence="8">
    <location>
        <begin position="320"/>
        <end position="374"/>
    </location>
</feature>
<evidence type="ECO:0000256" key="8">
    <source>
        <dbReference type="SAM" id="MobiDB-lite"/>
    </source>
</evidence>
<evidence type="ECO:0000259" key="9">
    <source>
        <dbReference type="PROSITE" id="PS50055"/>
    </source>
</evidence>
<keyword evidence="4" id="KW-0597">Phosphoprotein</keyword>
<feature type="domain" description="Tyrosine specific protein phosphatases" evidence="10">
    <location>
        <begin position="205"/>
        <end position="280"/>
    </location>
</feature>
<dbReference type="SMART" id="SM00404">
    <property type="entry name" value="PTPc_motif"/>
    <property type="match status" value="1"/>
</dbReference>